<accession>A0A0F9WPK8</accession>
<reference evidence="1" key="1">
    <citation type="journal article" date="2015" name="Nature">
        <title>Complex archaea that bridge the gap between prokaryotes and eukaryotes.</title>
        <authorList>
            <person name="Spang A."/>
            <person name="Saw J.H."/>
            <person name="Jorgensen S.L."/>
            <person name="Zaremba-Niedzwiedzka K."/>
            <person name="Martijn J."/>
            <person name="Lind A.E."/>
            <person name="van Eijk R."/>
            <person name="Schleper C."/>
            <person name="Guy L."/>
            <person name="Ettema T.J."/>
        </authorList>
    </citation>
    <scope>NUCLEOTIDE SEQUENCE</scope>
</reference>
<organism evidence="1">
    <name type="scientific">marine sediment metagenome</name>
    <dbReference type="NCBI Taxonomy" id="412755"/>
    <lineage>
        <taxon>unclassified sequences</taxon>
        <taxon>metagenomes</taxon>
        <taxon>ecological metagenomes</taxon>
    </lineage>
</organism>
<proteinExistence type="predicted"/>
<comment type="caution">
    <text evidence="1">The sequence shown here is derived from an EMBL/GenBank/DDBJ whole genome shotgun (WGS) entry which is preliminary data.</text>
</comment>
<protein>
    <submittedName>
        <fullName evidence="1">Uncharacterized protein</fullName>
    </submittedName>
</protein>
<name>A0A0F9WPK8_9ZZZZ</name>
<dbReference type="EMBL" id="LAZR01000131">
    <property type="protein sequence ID" value="KKN88116.1"/>
    <property type="molecule type" value="Genomic_DNA"/>
</dbReference>
<gene>
    <name evidence="1" type="ORF">LCGC14_0251880</name>
</gene>
<dbReference type="AlphaFoldDB" id="A0A0F9WPK8"/>
<sequence>MRMKIGVETETAQIYWCIVCQMGKTPEQGDTCGHCTGKMAAAVLTIITPTVESEVDKED</sequence>
<evidence type="ECO:0000313" key="1">
    <source>
        <dbReference type="EMBL" id="KKN88116.1"/>
    </source>
</evidence>